<name>A0A0L6VSI4_9BASI</name>
<proteinExistence type="predicted"/>
<keyword evidence="3" id="KW-1185">Reference proteome</keyword>
<dbReference type="EMBL" id="LAVV01001266">
    <property type="protein sequence ID" value="KNZ63678.1"/>
    <property type="molecule type" value="Genomic_DNA"/>
</dbReference>
<dbReference type="Proteomes" id="UP000037035">
    <property type="component" value="Unassembled WGS sequence"/>
</dbReference>
<evidence type="ECO:0000313" key="3">
    <source>
        <dbReference type="Proteomes" id="UP000037035"/>
    </source>
</evidence>
<evidence type="ECO:0000256" key="1">
    <source>
        <dbReference type="SAM" id="MobiDB-lite"/>
    </source>
</evidence>
<reference evidence="2 3" key="1">
    <citation type="submission" date="2015-08" db="EMBL/GenBank/DDBJ databases">
        <title>Next Generation Sequencing and Analysis of the Genome of Puccinia sorghi L Schw, the Causal Agent of Maize Common Rust.</title>
        <authorList>
            <person name="Rochi L."/>
            <person name="Burguener G."/>
            <person name="Darino M."/>
            <person name="Turjanski A."/>
            <person name="Kreff E."/>
            <person name="Dieguez M.J."/>
            <person name="Sacco F."/>
        </authorList>
    </citation>
    <scope>NUCLEOTIDE SEQUENCE [LARGE SCALE GENOMIC DNA]</scope>
    <source>
        <strain evidence="2 3">RO10H11247</strain>
    </source>
</reference>
<feature type="region of interest" description="Disordered" evidence="1">
    <location>
        <begin position="342"/>
        <end position="362"/>
    </location>
</feature>
<protein>
    <submittedName>
        <fullName evidence="2">Uncharacterized protein</fullName>
    </submittedName>
</protein>
<accession>A0A0L6VSI4</accession>
<gene>
    <name evidence="2" type="ORF">VP01_1113g1</name>
</gene>
<dbReference type="VEuPathDB" id="FungiDB:VP01_1113g1"/>
<sequence length="463" mass="52222">MGKVARTTGHSPVMVLLYIGTRYCSQLKISSDRPDHTVRWSVIISQRDKACIYLNASCGGWMFSSVWQGGGYVGRKNILAGWNQTRHQPQDTSLGDSGWIWRVRWTDFESDSPKRGRGPQFGDSTRDEILSGPTGLFGVFSKPQAPLTRTLARESQYLKCFNGSWKFRQGIHTPAPYQFSTSAGWSMIQASPNSGYFPWKQSKGCKGHHYGNFLPTQALLTPLMVYRPSSSIGATSCPSLTLPLIRPHLWMPVHRFGTFTTFGHQKHGQGFLPRRYITIPDGEQKLQPEIQTPNVSFRNPLRLHRDSLESAVPTCLKEYWCSISTAPPHSMRFSLCQLSPSTNRKNHHKNPLKPLPPCETNTQLKSTSISRKFKPWAPDDRRRGGELHDAPAQKLLSAMAKPWKVSQGSVDRHRLNQADLAFFFFVTTRLHYSTPPNGLASNLGSIEYRDKPQKPPHPHGCQL</sequence>
<organism evidence="2 3">
    <name type="scientific">Puccinia sorghi</name>
    <dbReference type="NCBI Taxonomy" id="27349"/>
    <lineage>
        <taxon>Eukaryota</taxon>
        <taxon>Fungi</taxon>
        <taxon>Dikarya</taxon>
        <taxon>Basidiomycota</taxon>
        <taxon>Pucciniomycotina</taxon>
        <taxon>Pucciniomycetes</taxon>
        <taxon>Pucciniales</taxon>
        <taxon>Pucciniaceae</taxon>
        <taxon>Puccinia</taxon>
    </lineage>
</organism>
<evidence type="ECO:0000313" key="2">
    <source>
        <dbReference type="EMBL" id="KNZ63678.1"/>
    </source>
</evidence>
<dbReference type="AlphaFoldDB" id="A0A0L6VSI4"/>
<comment type="caution">
    <text evidence="2">The sequence shown here is derived from an EMBL/GenBank/DDBJ whole genome shotgun (WGS) entry which is preliminary data.</text>
</comment>